<organism evidence="2 3">
    <name type="scientific">Acetanaerobacterium elongatum</name>
    <dbReference type="NCBI Taxonomy" id="258515"/>
    <lineage>
        <taxon>Bacteria</taxon>
        <taxon>Bacillati</taxon>
        <taxon>Bacillota</taxon>
        <taxon>Clostridia</taxon>
        <taxon>Eubacteriales</taxon>
        <taxon>Oscillospiraceae</taxon>
        <taxon>Acetanaerobacterium</taxon>
    </lineage>
</organism>
<dbReference type="STRING" id="258515.SAMN05192585_10760"/>
<evidence type="ECO:0000256" key="1">
    <source>
        <dbReference type="SAM" id="MobiDB-lite"/>
    </source>
</evidence>
<dbReference type="Proteomes" id="UP000199182">
    <property type="component" value="Unassembled WGS sequence"/>
</dbReference>
<evidence type="ECO:0000313" key="2">
    <source>
        <dbReference type="EMBL" id="SDM90548.1"/>
    </source>
</evidence>
<gene>
    <name evidence="2" type="ORF">SAMN05192585_10760</name>
</gene>
<feature type="region of interest" description="Disordered" evidence="1">
    <location>
        <begin position="1"/>
        <end position="43"/>
    </location>
</feature>
<dbReference type="EMBL" id="FNID01000007">
    <property type="protein sequence ID" value="SDM90548.1"/>
    <property type="molecule type" value="Genomic_DNA"/>
</dbReference>
<dbReference type="RefSeq" id="WP_162840307.1">
    <property type="nucleotide sequence ID" value="NZ_FNID01000007.1"/>
</dbReference>
<name>A0A1G9X1H5_9FIRM</name>
<keyword evidence="3" id="KW-1185">Reference proteome</keyword>
<dbReference type="AlphaFoldDB" id="A0A1G9X1H5"/>
<feature type="compositionally biased region" description="Polar residues" evidence="1">
    <location>
        <begin position="23"/>
        <end position="43"/>
    </location>
</feature>
<accession>A0A1G9X1H5</accession>
<protein>
    <submittedName>
        <fullName evidence="2">Uncharacterized protein</fullName>
    </submittedName>
</protein>
<reference evidence="2 3" key="1">
    <citation type="submission" date="2016-10" db="EMBL/GenBank/DDBJ databases">
        <authorList>
            <person name="de Groot N.N."/>
        </authorList>
    </citation>
    <scope>NUCLEOTIDE SEQUENCE [LARGE SCALE GENOMIC DNA]</scope>
    <source>
        <strain evidence="2 3">CGMCC 1.5012</strain>
    </source>
</reference>
<proteinExistence type="predicted"/>
<evidence type="ECO:0000313" key="3">
    <source>
        <dbReference type="Proteomes" id="UP000199182"/>
    </source>
</evidence>
<sequence length="57" mass="6368">MKGNPVKKNNASHRHAPEEPACSGTNLYQRQKPQGKTLPILSNSDVEFSKEFEADNQ</sequence>